<keyword evidence="3" id="KW-0812">Transmembrane</keyword>
<dbReference type="Proteomes" id="UP000450917">
    <property type="component" value="Unassembled WGS sequence"/>
</dbReference>
<feature type="region of interest" description="Disordered" evidence="2">
    <location>
        <begin position="358"/>
        <end position="378"/>
    </location>
</feature>
<evidence type="ECO:0000313" key="6">
    <source>
        <dbReference type="Proteomes" id="UP000450917"/>
    </source>
</evidence>
<feature type="domain" description="Cell envelope-related transcriptional attenuator" evidence="4">
    <location>
        <begin position="90"/>
        <end position="251"/>
    </location>
</feature>
<name>A0A7X2ZC05_9BACL</name>
<feature type="compositionally biased region" description="Polar residues" evidence="2">
    <location>
        <begin position="359"/>
        <end position="372"/>
    </location>
</feature>
<dbReference type="Pfam" id="PF03816">
    <property type="entry name" value="LytR_cpsA_psr"/>
    <property type="match status" value="1"/>
</dbReference>
<keyword evidence="6" id="KW-1185">Reference proteome</keyword>
<comment type="caution">
    <text evidence="5">The sequence shown here is derived from an EMBL/GenBank/DDBJ whole genome shotgun (WGS) entry which is preliminary data.</text>
</comment>
<evidence type="ECO:0000256" key="2">
    <source>
        <dbReference type="SAM" id="MobiDB-lite"/>
    </source>
</evidence>
<dbReference type="NCBIfam" id="TIGR00350">
    <property type="entry name" value="lytR_cpsA_psr"/>
    <property type="match status" value="1"/>
</dbReference>
<organism evidence="5 6">
    <name type="scientific">Paenibacillus validus</name>
    <dbReference type="NCBI Taxonomy" id="44253"/>
    <lineage>
        <taxon>Bacteria</taxon>
        <taxon>Bacillati</taxon>
        <taxon>Bacillota</taxon>
        <taxon>Bacilli</taxon>
        <taxon>Bacillales</taxon>
        <taxon>Paenibacillaceae</taxon>
        <taxon>Paenibacillus</taxon>
    </lineage>
</organism>
<protein>
    <submittedName>
        <fullName evidence="5">LytR family transcriptional regulator</fullName>
    </submittedName>
</protein>
<dbReference type="InterPro" id="IPR004474">
    <property type="entry name" value="LytR_CpsA_psr"/>
</dbReference>
<keyword evidence="3" id="KW-1133">Transmembrane helix</keyword>
<comment type="similarity">
    <text evidence="1">Belongs to the LytR/CpsA/Psr (LCP) family.</text>
</comment>
<evidence type="ECO:0000256" key="3">
    <source>
        <dbReference type="SAM" id="Phobius"/>
    </source>
</evidence>
<dbReference type="EMBL" id="WNZX01000009">
    <property type="protein sequence ID" value="MUG71480.1"/>
    <property type="molecule type" value="Genomic_DNA"/>
</dbReference>
<keyword evidence="3" id="KW-0472">Membrane</keyword>
<accession>A0A7X2ZC05</accession>
<dbReference type="Gene3D" id="3.40.630.190">
    <property type="entry name" value="LCP protein"/>
    <property type="match status" value="1"/>
</dbReference>
<dbReference type="PANTHER" id="PTHR33392">
    <property type="entry name" value="POLYISOPRENYL-TEICHOIC ACID--PEPTIDOGLYCAN TEICHOIC ACID TRANSFERASE TAGU"/>
    <property type="match status" value="1"/>
</dbReference>
<sequence>MLPRQKIKKTTKRKTVRNTLISLAIIGAGALTYAGYLLYKADTALENMSLPSGNSTAQAAAPIVDAQLMKPMSFLLAGVDSRDGSGGSMNTDVLMLVSLNPERRAATIVSIPRDLQMNPKAYGLPSHKANYYYAYYNNQDKDTALSKTKQLYSNMFNVPIDYMAVIDFDGFREVVDELNGIEVNVDMDMRYVDTEDGTDINLKKGLQTLSGKETLDFLRYRKSNRGTDESSDTARNERQQLVLDKLLSQMTSLGGITQWGGILEIAGRNVKTDIPVDTLRKFILSFQKLKPEQLEFIHLDGRWDSPYIVPKEEDLTAAVAALRTQLGLPAQDPSFATVTGSTYNAWRTKFGIDPAVTKSAATTQRTGGSNTREVNKAR</sequence>
<dbReference type="AlphaFoldDB" id="A0A7X2ZC05"/>
<dbReference type="InterPro" id="IPR050922">
    <property type="entry name" value="LytR/CpsA/Psr_CW_biosynth"/>
</dbReference>
<gene>
    <name evidence="5" type="ORF">GNP93_12450</name>
</gene>
<dbReference type="PANTHER" id="PTHR33392:SF6">
    <property type="entry name" value="POLYISOPRENYL-TEICHOIC ACID--PEPTIDOGLYCAN TEICHOIC ACID TRANSFERASE TAGU"/>
    <property type="match status" value="1"/>
</dbReference>
<evidence type="ECO:0000259" key="4">
    <source>
        <dbReference type="Pfam" id="PF03816"/>
    </source>
</evidence>
<feature type="transmembrane region" description="Helical" evidence="3">
    <location>
        <begin position="20"/>
        <end position="39"/>
    </location>
</feature>
<reference evidence="5 6" key="1">
    <citation type="submission" date="2019-11" db="EMBL/GenBank/DDBJ databases">
        <title>Draft genome sequences of five Paenibacillus species of dairy origin.</title>
        <authorList>
            <person name="Olajide A.M."/>
            <person name="Chen S."/>
            <person name="Lapointe G."/>
        </authorList>
    </citation>
    <scope>NUCLEOTIDE SEQUENCE [LARGE SCALE GENOMIC DNA]</scope>
    <source>
        <strain evidence="5 6">2CS3</strain>
    </source>
</reference>
<dbReference type="RefSeq" id="WP_127606204.1">
    <property type="nucleotide sequence ID" value="NZ_JARTHJ010000152.1"/>
</dbReference>
<evidence type="ECO:0000256" key="1">
    <source>
        <dbReference type="ARBA" id="ARBA00006068"/>
    </source>
</evidence>
<proteinExistence type="inferred from homology"/>
<evidence type="ECO:0000313" key="5">
    <source>
        <dbReference type="EMBL" id="MUG71480.1"/>
    </source>
</evidence>